<evidence type="ECO:0000313" key="4">
    <source>
        <dbReference type="EMBL" id="MBJ6123510.1"/>
    </source>
</evidence>
<reference evidence="5" key="1">
    <citation type="submission" date="2020-12" db="EMBL/GenBank/DDBJ databases">
        <title>Hymenobacter sp.</title>
        <authorList>
            <person name="Kim M.K."/>
        </authorList>
    </citation>
    <scope>NUCLEOTIDE SEQUENCE [LARGE SCALE GENOMIC DNA]</scope>
    <source>
        <strain evidence="5">BT553</strain>
    </source>
</reference>
<evidence type="ECO:0000313" key="5">
    <source>
        <dbReference type="Proteomes" id="UP000640426"/>
    </source>
</evidence>
<keyword evidence="2" id="KW-0732">Signal</keyword>
<protein>
    <submittedName>
        <fullName evidence="4">PEPxxWA-CTERM sorting domain-containing protein</fullName>
    </submittedName>
</protein>
<evidence type="ECO:0000256" key="2">
    <source>
        <dbReference type="SAM" id="SignalP"/>
    </source>
</evidence>
<feature type="transmembrane region" description="Helical" evidence="1">
    <location>
        <begin position="172"/>
        <end position="190"/>
    </location>
</feature>
<organism evidence="4 5">
    <name type="scientific">Sphingomonas mollis</name>
    <dbReference type="NCBI Taxonomy" id="2795726"/>
    <lineage>
        <taxon>Bacteria</taxon>
        <taxon>Pseudomonadati</taxon>
        <taxon>Pseudomonadota</taxon>
        <taxon>Alphaproteobacteria</taxon>
        <taxon>Sphingomonadales</taxon>
        <taxon>Sphingomonadaceae</taxon>
        <taxon>Sphingomonas</taxon>
    </lineage>
</organism>
<dbReference type="Pfam" id="PF07589">
    <property type="entry name" value="PEP-CTERM"/>
    <property type="match status" value="1"/>
</dbReference>
<evidence type="ECO:0000259" key="3">
    <source>
        <dbReference type="Pfam" id="PF07589"/>
    </source>
</evidence>
<feature type="domain" description="Ice-binding protein C-terminal" evidence="3">
    <location>
        <begin position="167"/>
        <end position="192"/>
    </location>
</feature>
<sequence>MKNVVARFAALALTATTVFSASSAQAAKVVYSSSGLFDGSLDGTAFTGKSVEFVGIGDNADTYDAFGEQTTPLSSLRLVLNGITYAIDGKTSVFVSYDDGFAGFIGDGDAGTFGILRFAFNPGVTGASWPVTFFSGPLTSPVVTTGGILIVTAGTDMTFRNSDTISAVPEPSTWLLLIAGFSVVGVALRYRRTDNAPSSAQPRV</sequence>
<feature type="signal peptide" evidence="2">
    <location>
        <begin position="1"/>
        <end position="26"/>
    </location>
</feature>
<name>A0ABS0XUR6_9SPHN</name>
<gene>
    <name evidence="4" type="ORF">JAO74_17130</name>
</gene>
<dbReference type="InterPro" id="IPR013424">
    <property type="entry name" value="Ice-binding_C"/>
</dbReference>
<dbReference type="RefSeq" id="WP_199041079.1">
    <property type="nucleotide sequence ID" value="NZ_JAELXS010000014.1"/>
</dbReference>
<accession>A0ABS0XUR6</accession>
<keyword evidence="5" id="KW-1185">Reference proteome</keyword>
<comment type="caution">
    <text evidence="4">The sequence shown here is derived from an EMBL/GenBank/DDBJ whole genome shotgun (WGS) entry which is preliminary data.</text>
</comment>
<dbReference type="NCBIfam" id="NF035944">
    <property type="entry name" value="PEPxxWA-CTERM"/>
    <property type="match status" value="1"/>
</dbReference>
<dbReference type="EMBL" id="JAELXS010000014">
    <property type="protein sequence ID" value="MBJ6123510.1"/>
    <property type="molecule type" value="Genomic_DNA"/>
</dbReference>
<dbReference type="Proteomes" id="UP000640426">
    <property type="component" value="Unassembled WGS sequence"/>
</dbReference>
<proteinExistence type="predicted"/>
<keyword evidence="1" id="KW-0812">Transmembrane</keyword>
<keyword evidence="1" id="KW-1133">Transmembrane helix</keyword>
<keyword evidence="1" id="KW-0472">Membrane</keyword>
<feature type="chain" id="PRO_5046345359" evidence="2">
    <location>
        <begin position="27"/>
        <end position="204"/>
    </location>
</feature>
<evidence type="ECO:0000256" key="1">
    <source>
        <dbReference type="SAM" id="Phobius"/>
    </source>
</evidence>
<dbReference type="NCBIfam" id="TIGR02595">
    <property type="entry name" value="PEP_CTERM"/>
    <property type="match status" value="1"/>
</dbReference>